<evidence type="ECO:0000256" key="2">
    <source>
        <dbReference type="ARBA" id="ARBA00022679"/>
    </source>
</evidence>
<dbReference type="GO" id="GO:0032259">
    <property type="term" value="P:methylation"/>
    <property type="evidence" value="ECO:0007669"/>
    <property type="project" value="UniProtKB-KW"/>
</dbReference>
<dbReference type="GO" id="GO:0015667">
    <property type="term" value="F:site-specific DNA-methyltransferase (cytosine-N4-specific) activity"/>
    <property type="evidence" value="ECO:0007669"/>
    <property type="project" value="UniProtKB-EC"/>
</dbReference>
<gene>
    <name evidence="5" type="ORF">B9Q01_06155</name>
</gene>
<dbReference type="SUPFAM" id="SSF53335">
    <property type="entry name" value="S-adenosyl-L-methionine-dependent methyltransferases"/>
    <property type="match status" value="2"/>
</dbReference>
<evidence type="ECO:0000256" key="3">
    <source>
        <dbReference type="RuleBase" id="RU362026"/>
    </source>
</evidence>
<dbReference type="PANTHER" id="PTHR13370:SF3">
    <property type="entry name" value="TRNA (GUANINE(10)-N2)-METHYLTRANSFERASE HOMOLOG"/>
    <property type="match status" value="1"/>
</dbReference>
<comment type="similarity">
    <text evidence="3">Belongs to the N(4)/N(6)-methyltransferase family.</text>
</comment>
<name>A0A2R6A9R6_9ARCH</name>
<dbReference type="InterPro" id="IPR002941">
    <property type="entry name" value="DNA_methylase_N4/N6"/>
</dbReference>
<dbReference type="CDD" id="cd02440">
    <property type="entry name" value="AdoMet_MTases"/>
    <property type="match status" value="1"/>
</dbReference>
<proteinExistence type="inferred from homology"/>
<dbReference type="GO" id="GO:0005737">
    <property type="term" value="C:cytoplasm"/>
    <property type="evidence" value="ECO:0007669"/>
    <property type="project" value="TreeGrafter"/>
</dbReference>
<keyword evidence="1 3" id="KW-0489">Methyltransferase</keyword>
<dbReference type="PRINTS" id="PR00508">
    <property type="entry name" value="S21N4MTFRASE"/>
</dbReference>
<feature type="domain" description="DNA methylase N-4/N-6" evidence="4">
    <location>
        <begin position="14"/>
        <end position="121"/>
    </location>
</feature>
<dbReference type="Pfam" id="PF01555">
    <property type="entry name" value="N6_N4_Mtase"/>
    <property type="match status" value="2"/>
</dbReference>
<evidence type="ECO:0000313" key="6">
    <source>
        <dbReference type="Proteomes" id="UP000240880"/>
    </source>
</evidence>
<dbReference type="GO" id="GO:0008170">
    <property type="term" value="F:N-methyltransferase activity"/>
    <property type="evidence" value="ECO:0007669"/>
    <property type="project" value="InterPro"/>
</dbReference>
<evidence type="ECO:0000259" key="4">
    <source>
        <dbReference type="Pfam" id="PF01555"/>
    </source>
</evidence>
<reference evidence="5 6" key="1">
    <citation type="submission" date="2017-04" db="EMBL/GenBank/DDBJ databases">
        <title>Novel microbial lineages endemic to geothermal iron-oxide mats fill important gaps in the evolutionary history of Archaea.</title>
        <authorList>
            <person name="Jay Z.J."/>
            <person name="Beam J.P."/>
            <person name="Dlakic M."/>
            <person name="Rusch D.B."/>
            <person name="Kozubal M.A."/>
            <person name="Inskeep W.P."/>
        </authorList>
    </citation>
    <scope>NUCLEOTIDE SEQUENCE [LARGE SCALE GENOMIC DNA]</scope>
    <source>
        <strain evidence="5">OSP_D</strain>
    </source>
</reference>
<dbReference type="EMBL" id="NEXC01000040">
    <property type="protein sequence ID" value="PSN83023.1"/>
    <property type="molecule type" value="Genomic_DNA"/>
</dbReference>
<sequence length="319" mass="37640">MKEITDEDYKEFIKTHKEITIENVKIKIGQPKKITEYQPKDFKLETTNVWSFPERGMWATHQGNFRGNWPPQMARNIILRYSKPGETVLDQMCGSGTTLIESKLLGRNAIGVDINPDYIMLTRDRLNFDYTPLDPNYIKPTIKTYVGDARNLNLIEDDSIDLIATHPPYANIIPYSKEKKIEGDLSAVHSLEEYINGMREIAKESYRVLKPSRFCAILVGDTRKNRHHVPIAFRVMQTFLEAGFILREDIIKYQWKTKTTREKWGGLAKVAEECWVDIDKKNKRYYMDFYLLSYEHLFIFRKPEKGENVKKYIYSMKWW</sequence>
<organism evidence="5 6">
    <name type="scientific">Candidatus Marsarchaeota G1 archaeon OSP_D</name>
    <dbReference type="NCBI Taxonomy" id="1978155"/>
    <lineage>
        <taxon>Archaea</taxon>
        <taxon>Candidatus Marsarchaeota</taxon>
        <taxon>Candidatus Marsarchaeota group 1</taxon>
    </lineage>
</organism>
<keyword evidence="2" id="KW-0808">Transferase</keyword>
<protein>
    <recommendedName>
        <fullName evidence="3">Type II methyltransferase</fullName>
        <ecNumber evidence="3">2.1.1.113</ecNumber>
    </recommendedName>
    <alternativeName>
        <fullName evidence="3">N-4 cytosine-specific methyltransferase</fullName>
    </alternativeName>
</protein>
<accession>A0A2R6A9R6</accession>
<dbReference type="GO" id="GO:0009307">
    <property type="term" value="P:DNA restriction-modification system"/>
    <property type="evidence" value="ECO:0007669"/>
    <property type="project" value="UniProtKB-KW"/>
</dbReference>
<dbReference type="PANTHER" id="PTHR13370">
    <property type="entry name" value="RNA METHYLASE-RELATED"/>
    <property type="match status" value="1"/>
</dbReference>
<evidence type="ECO:0000256" key="1">
    <source>
        <dbReference type="ARBA" id="ARBA00022603"/>
    </source>
</evidence>
<keyword evidence="3" id="KW-0680">Restriction system</keyword>
<dbReference type="AlphaFoldDB" id="A0A2R6A9R6"/>
<keyword evidence="3" id="KW-0949">S-adenosyl-L-methionine</keyword>
<comment type="caution">
    <text evidence="5">The sequence shown here is derived from an EMBL/GenBank/DDBJ whole genome shotgun (WGS) entry which is preliminary data.</text>
</comment>
<dbReference type="Gene3D" id="3.40.50.150">
    <property type="entry name" value="Vaccinia Virus protein VP39"/>
    <property type="match status" value="2"/>
</dbReference>
<dbReference type="InterPro" id="IPR001091">
    <property type="entry name" value="RM_Methyltransferase"/>
</dbReference>
<comment type="catalytic activity">
    <reaction evidence="3">
        <text>a 2'-deoxycytidine in DNA + S-adenosyl-L-methionine = an N(4)-methyl-2'-deoxycytidine in DNA + S-adenosyl-L-homocysteine + H(+)</text>
        <dbReference type="Rhea" id="RHEA:16857"/>
        <dbReference type="Rhea" id="RHEA-COMP:11369"/>
        <dbReference type="Rhea" id="RHEA-COMP:13674"/>
        <dbReference type="ChEBI" id="CHEBI:15378"/>
        <dbReference type="ChEBI" id="CHEBI:57856"/>
        <dbReference type="ChEBI" id="CHEBI:59789"/>
        <dbReference type="ChEBI" id="CHEBI:85452"/>
        <dbReference type="ChEBI" id="CHEBI:137933"/>
        <dbReference type="EC" id="2.1.1.113"/>
    </reaction>
</comment>
<dbReference type="GO" id="GO:0003677">
    <property type="term" value="F:DNA binding"/>
    <property type="evidence" value="ECO:0007669"/>
    <property type="project" value="InterPro"/>
</dbReference>
<evidence type="ECO:0000313" key="5">
    <source>
        <dbReference type="EMBL" id="PSN83023.1"/>
    </source>
</evidence>
<dbReference type="EC" id="2.1.1.113" evidence="3"/>
<feature type="domain" description="DNA methylase N-4/N-6" evidence="4">
    <location>
        <begin position="160"/>
        <end position="306"/>
    </location>
</feature>
<dbReference type="InterPro" id="IPR029063">
    <property type="entry name" value="SAM-dependent_MTases_sf"/>
</dbReference>
<dbReference type="Proteomes" id="UP000240880">
    <property type="component" value="Unassembled WGS sequence"/>
</dbReference>